<gene>
    <name evidence="4" type="ordered locus">Dtox_2748</name>
</gene>
<comment type="pathway">
    <text evidence="1">Cofactor biosynthesis; adenosylcobalamin biosynthesis.</text>
</comment>
<dbReference type="UniPathway" id="UPA00148"/>
<dbReference type="GO" id="GO:0016994">
    <property type="term" value="F:precorrin-6A reductase activity"/>
    <property type="evidence" value="ECO:0007669"/>
    <property type="project" value="InterPro"/>
</dbReference>
<reference evidence="4 5" key="1">
    <citation type="journal article" date="2009" name="Stand. Genomic Sci.">
        <title>Complete genome sequence of Desulfotomaculum acetoxidans type strain (5575).</title>
        <authorList>
            <person name="Spring S."/>
            <person name="Lapidus A."/>
            <person name="Schroder M."/>
            <person name="Gleim D."/>
            <person name="Sims D."/>
            <person name="Meincke L."/>
            <person name="Glavina Del Rio T."/>
            <person name="Tice H."/>
            <person name="Copeland A."/>
            <person name="Cheng J.F."/>
            <person name="Lucas S."/>
            <person name="Chen F."/>
            <person name="Nolan M."/>
            <person name="Bruce D."/>
            <person name="Goodwin L."/>
            <person name="Pitluck S."/>
            <person name="Ivanova N."/>
            <person name="Mavromatis K."/>
            <person name="Mikhailova N."/>
            <person name="Pati A."/>
            <person name="Chen A."/>
            <person name="Palaniappan K."/>
            <person name="Land M."/>
            <person name="Hauser L."/>
            <person name="Chang Y.J."/>
            <person name="Jeffries C.D."/>
            <person name="Chain P."/>
            <person name="Saunders E."/>
            <person name="Brettin T."/>
            <person name="Detter J.C."/>
            <person name="Goker M."/>
            <person name="Bristow J."/>
            <person name="Eisen J.A."/>
            <person name="Markowitz V."/>
            <person name="Hugenholtz P."/>
            <person name="Kyrpides N.C."/>
            <person name="Klenk H.P."/>
            <person name="Han C."/>
        </authorList>
    </citation>
    <scope>NUCLEOTIDE SEQUENCE [LARGE SCALE GENOMIC DNA]</scope>
    <source>
        <strain evidence="5">ATCC 49208 / DSM 771 / VKM B-1644</strain>
    </source>
</reference>
<organism evidence="4 5">
    <name type="scientific">Desulfofarcimen acetoxidans (strain ATCC 49208 / DSM 771 / KCTC 5769 / VKM B-1644 / 5575)</name>
    <name type="common">Desulfotomaculum acetoxidans</name>
    <dbReference type="NCBI Taxonomy" id="485916"/>
    <lineage>
        <taxon>Bacteria</taxon>
        <taxon>Bacillati</taxon>
        <taxon>Bacillota</taxon>
        <taxon>Clostridia</taxon>
        <taxon>Eubacteriales</taxon>
        <taxon>Peptococcaceae</taxon>
        <taxon>Desulfofarcimen</taxon>
    </lineage>
</organism>
<dbReference type="Pfam" id="PF02571">
    <property type="entry name" value="CbiJ"/>
    <property type="match status" value="1"/>
</dbReference>
<evidence type="ECO:0000313" key="4">
    <source>
        <dbReference type="EMBL" id="ACV63526.1"/>
    </source>
</evidence>
<name>C8W1Q5_DESAS</name>
<evidence type="ECO:0000256" key="3">
    <source>
        <dbReference type="ARBA" id="ARBA00023002"/>
    </source>
</evidence>
<dbReference type="PANTHER" id="PTHR36925">
    <property type="entry name" value="COBALT-PRECORRIN-6A REDUCTASE"/>
    <property type="match status" value="1"/>
</dbReference>
<accession>C8W1Q5</accession>
<keyword evidence="3" id="KW-0560">Oxidoreductase</keyword>
<dbReference type="STRING" id="485916.Dtox_2748"/>
<dbReference type="PROSITE" id="PS51014">
    <property type="entry name" value="COBK_CBIJ"/>
    <property type="match status" value="1"/>
</dbReference>
<evidence type="ECO:0000256" key="2">
    <source>
        <dbReference type="ARBA" id="ARBA00022573"/>
    </source>
</evidence>
<dbReference type="GO" id="GO:0009236">
    <property type="term" value="P:cobalamin biosynthetic process"/>
    <property type="evidence" value="ECO:0007669"/>
    <property type="project" value="UniProtKB-UniPathway"/>
</dbReference>
<sequence>MGLLVAGGYKVYAAVATEYGLDIARQDGALDVFPVNSRQNDLEELLVNRRVTTVIDASQPFPSDLSSAACKVCRKNNIYYIRLQRKETKLPENKLVYPVNSWSDAAMKASELGKTIFLTTGSNGLEIFTQARVMKGKRIVVRVIPEHKVIKKCQDLGISPKDIVALHGPFSTKFNKAIFKAYRADVIITRDSGPSSGTNNKILAALELKIPVVVIKRDSSEDTNVVYDYKEVLNLLQKINPLQKI</sequence>
<dbReference type="HOGENOM" id="CLU_068627_0_0_9"/>
<keyword evidence="5" id="KW-1185">Reference proteome</keyword>
<evidence type="ECO:0000256" key="1">
    <source>
        <dbReference type="ARBA" id="ARBA00004953"/>
    </source>
</evidence>
<dbReference type="NCBIfam" id="TIGR00715">
    <property type="entry name" value="precor6x_red"/>
    <property type="match status" value="1"/>
</dbReference>
<proteinExistence type="predicted"/>
<dbReference type="InterPro" id="IPR003723">
    <property type="entry name" value="Precorrin-6x_reduct"/>
</dbReference>
<evidence type="ECO:0000313" key="5">
    <source>
        <dbReference type="Proteomes" id="UP000002217"/>
    </source>
</evidence>
<dbReference type="PANTHER" id="PTHR36925:SF1">
    <property type="entry name" value="COBALT-PRECORRIN-6A REDUCTASE"/>
    <property type="match status" value="1"/>
</dbReference>
<dbReference type="EMBL" id="CP001720">
    <property type="protein sequence ID" value="ACV63526.1"/>
    <property type="molecule type" value="Genomic_DNA"/>
</dbReference>
<dbReference type="Proteomes" id="UP000002217">
    <property type="component" value="Chromosome"/>
</dbReference>
<keyword evidence="2" id="KW-0169">Cobalamin biosynthesis</keyword>
<dbReference type="eggNOG" id="COG2099">
    <property type="taxonomic scope" value="Bacteria"/>
</dbReference>
<dbReference type="KEGG" id="dae:Dtox_2748"/>
<dbReference type="AlphaFoldDB" id="C8W1Q5"/>
<protein>
    <submittedName>
        <fullName evidence="4">Precorrin-6x reductase</fullName>
    </submittedName>
</protein>